<feature type="domain" description="Methyltransferase type 11" evidence="4">
    <location>
        <begin position="56"/>
        <end position="149"/>
    </location>
</feature>
<dbReference type="InterPro" id="IPR013216">
    <property type="entry name" value="Methyltransf_11"/>
</dbReference>
<sequence>MRLETEKVKWTKDAEQLWNENSAGWHARSKNMWESGSRKAVIPFFTKHAEAGKTVLDIGCGDGYGSRKLAELGFSVTGIDFSRDMLSIASKENAHPNAVYQYGNAADLPFPDNAADAVLSINCLEWVSSPRLAVLEIRRIVKAGGLVCIAILGPAAGPRINSYPRLYDKPAACNTMMPWEFTKLAGEAELKLLDQLPVYKEGVDGHVANELSAELKQALSFLTLFMFKNEKEMEK</sequence>
<protein>
    <submittedName>
        <fullName evidence="5">Methyltransferase domain-containing protein</fullName>
    </submittedName>
</protein>
<evidence type="ECO:0000256" key="3">
    <source>
        <dbReference type="ARBA" id="ARBA00022679"/>
    </source>
</evidence>
<dbReference type="Gene3D" id="3.40.50.150">
    <property type="entry name" value="Vaccinia Virus protein VP39"/>
    <property type="match status" value="1"/>
</dbReference>
<organism evidence="5 6">
    <name type="scientific">Metabacillus mangrovi</name>
    <dbReference type="NCBI Taxonomy" id="1491830"/>
    <lineage>
        <taxon>Bacteria</taxon>
        <taxon>Bacillati</taxon>
        <taxon>Bacillota</taxon>
        <taxon>Bacilli</taxon>
        <taxon>Bacillales</taxon>
        <taxon>Bacillaceae</taxon>
        <taxon>Metabacillus</taxon>
    </lineage>
</organism>
<dbReference type="SUPFAM" id="SSF53335">
    <property type="entry name" value="S-adenosyl-L-methionine-dependent methyltransferases"/>
    <property type="match status" value="1"/>
</dbReference>
<evidence type="ECO:0000259" key="4">
    <source>
        <dbReference type="Pfam" id="PF08241"/>
    </source>
</evidence>
<dbReference type="GO" id="GO:0008757">
    <property type="term" value="F:S-adenosylmethionine-dependent methyltransferase activity"/>
    <property type="evidence" value="ECO:0007669"/>
    <property type="project" value="InterPro"/>
</dbReference>
<dbReference type="CDD" id="cd02440">
    <property type="entry name" value="AdoMet_MTases"/>
    <property type="match status" value="1"/>
</dbReference>
<evidence type="ECO:0000313" key="6">
    <source>
        <dbReference type="Proteomes" id="UP000434639"/>
    </source>
</evidence>
<keyword evidence="6" id="KW-1185">Reference proteome</keyword>
<dbReference type="Pfam" id="PF08241">
    <property type="entry name" value="Methyltransf_11"/>
    <property type="match status" value="1"/>
</dbReference>
<dbReference type="InterPro" id="IPR029063">
    <property type="entry name" value="SAM-dependent_MTases_sf"/>
</dbReference>
<reference evidence="5 6" key="1">
    <citation type="journal article" date="2017" name="Int. J. Syst. Evol. Microbiol.">
        <title>Bacillus mangrovi sp. nov., isolated from a sediment sample from a mangrove forest.</title>
        <authorList>
            <person name="Gupta V."/>
            <person name="Singh P.K."/>
            <person name="Korpole S."/>
            <person name="Tanuku N.R.S."/>
            <person name="Pinnaka A.K."/>
        </authorList>
    </citation>
    <scope>NUCLEOTIDE SEQUENCE [LARGE SCALE GENOMIC DNA]</scope>
    <source>
        <strain evidence="5 6">KCTC 33872</strain>
    </source>
</reference>
<dbReference type="Proteomes" id="UP000434639">
    <property type="component" value="Unassembled WGS sequence"/>
</dbReference>
<dbReference type="PANTHER" id="PTHR44942">
    <property type="entry name" value="METHYLTRANSF_11 DOMAIN-CONTAINING PROTEIN"/>
    <property type="match status" value="1"/>
</dbReference>
<evidence type="ECO:0000256" key="2">
    <source>
        <dbReference type="ARBA" id="ARBA00022603"/>
    </source>
</evidence>
<keyword evidence="2 5" id="KW-0489">Methyltransferase</keyword>
<dbReference type="GO" id="GO:0032259">
    <property type="term" value="P:methylation"/>
    <property type="evidence" value="ECO:0007669"/>
    <property type="project" value="UniProtKB-KW"/>
</dbReference>
<evidence type="ECO:0000256" key="1">
    <source>
        <dbReference type="ARBA" id="ARBA00008361"/>
    </source>
</evidence>
<dbReference type="OrthoDB" id="5522265at2"/>
<dbReference type="AlphaFoldDB" id="A0A7X2V3K4"/>
<name>A0A7X2V3K4_9BACI</name>
<dbReference type="PANTHER" id="PTHR44942:SF4">
    <property type="entry name" value="METHYLTRANSFERASE TYPE 11 DOMAIN-CONTAINING PROTEIN"/>
    <property type="match status" value="1"/>
</dbReference>
<keyword evidence="3 5" id="KW-0808">Transferase</keyword>
<evidence type="ECO:0000313" key="5">
    <source>
        <dbReference type="EMBL" id="MTH52093.1"/>
    </source>
</evidence>
<dbReference type="InterPro" id="IPR051052">
    <property type="entry name" value="Diverse_substrate_MTase"/>
</dbReference>
<accession>A0A7X2V3K4</accession>
<dbReference type="EMBL" id="WMIB01000001">
    <property type="protein sequence ID" value="MTH52093.1"/>
    <property type="molecule type" value="Genomic_DNA"/>
</dbReference>
<comment type="caution">
    <text evidence="5">The sequence shown here is derived from an EMBL/GenBank/DDBJ whole genome shotgun (WGS) entry which is preliminary data.</text>
</comment>
<gene>
    <name evidence="5" type="ORF">GKZ89_01650</name>
</gene>
<comment type="similarity">
    <text evidence="1">Belongs to the methyltransferase superfamily.</text>
</comment>
<proteinExistence type="inferred from homology"/>